<dbReference type="Pfam" id="PF12874">
    <property type="entry name" value="zf-met"/>
    <property type="match status" value="3"/>
</dbReference>
<evidence type="ECO:0000259" key="6">
    <source>
        <dbReference type="PROSITE" id="PS50157"/>
    </source>
</evidence>
<dbReference type="Gene3D" id="3.30.160.60">
    <property type="entry name" value="Classic Zinc Finger"/>
    <property type="match status" value="3"/>
</dbReference>
<keyword evidence="3 5" id="KW-0863">Zinc-finger</keyword>
<evidence type="ECO:0000313" key="7">
    <source>
        <dbReference type="EMBL" id="KAH7046594.1"/>
    </source>
</evidence>
<accession>A0ABQ8G6Q3</accession>
<evidence type="ECO:0000256" key="5">
    <source>
        <dbReference type="PROSITE-ProRule" id="PRU00042"/>
    </source>
</evidence>
<sequence length="278" mass="32267">MPSFDCDSCDRTFATVRARNQHMDALDHWVWPFECETCSVRFTTQYSCNQHMDAKKHWSYPYECGVCNLAFRFEDDRDEHREDEGHFKERYCEDCDRVFQNENCLRQHLNSRTHRGATVECPFCGTCFTTASGVSHHLESSACPKARNLDRASIHRAIRQRDPNGVITERLLEWHENDRRTQWDPESAWTGRGYQCYLCSKLFNKARSLRQHIDSPAHQAPLYHCPNKNGRCGGKQFPTLAALFNHLESESCGFVKFNSVQNNVQGFLTGGRQKLVAF</sequence>
<comment type="caution">
    <text evidence="7">The sequence shown here is derived from an EMBL/GenBank/DDBJ whole genome shotgun (WGS) entry which is preliminary data.</text>
</comment>
<dbReference type="Proteomes" id="UP000774617">
    <property type="component" value="Unassembled WGS sequence"/>
</dbReference>
<proteinExistence type="predicted"/>
<keyword evidence="1" id="KW-0479">Metal-binding</keyword>
<dbReference type="PROSITE" id="PS50157">
    <property type="entry name" value="ZINC_FINGER_C2H2_2"/>
    <property type="match status" value="3"/>
</dbReference>
<keyword evidence="4" id="KW-0862">Zinc</keyword>
<dbReference type="SMART" id="SM00355">
    <property type="entry name" value="ZnF_C2H2"/>
    <property type="match status" value="6"/>
</dbReference>
<evidence type="ECO:0000313" key="8">
    <source>
        <dbReference type="Proteomes" id="UP000774617"/>
    </source>
</evidence>
<feature type="domain" description="C2H2-type" evidence="6">
    <location>
        <begin position="194"/>
        <end position="218"/>
    </location>
</feature>
<keyword evidence="8" id="KW-1185">Reference proteome</keyword>
<dbReference type="SUPFAM" id="SSF57667">
    <property type="entry name" value="beta-beta-alpha zinc fingers"/>
    <property type="match status" value="3"/>
</dbReference>
<dbReference type="InterPro" id="IPR036236">
    <property type="entry name" value="Znf_C2H2_sf"/>
</dbReference>
<reference evidence="7 8" key="1">
    <citation type="journal article" date="2021" name="Nat. Commun.">
        <title>Genetic determinants of endophytism in the Arabidopsis root mycobiome.</title>
        <authorList>
            <person name="Mesny F."/>
            <person name="Miyauchi S."/>
            <person name="Thiergart T."/>
            <person name="Pickel B."/>
            <person name="Atanasova L."/>
            <person name="Karlsson M."/>
            <person name="Huettel B."/>
            <person name="Barry K.W."/>
            <person name="Haridas S."/>
            <person name="Chen C."/>
            <person name="Bauer D."/>
            <person name="Andreopoulos W."/>
            <person name="Pangilinan J."/>
            <person name="LaButti K."/>
            <person name="Riley R."/>
            <person name="Lipzen A."/>
            <person name="Clum A."/>
            <person name="Drula E."/>
            <person name="Henrissat B."/>
            <person name="Kohler A."/>
            <person name="Grigoriev I.V."/>
            <person name="Martin F.M."/>
            <person name="Hacquard S."/>
        </authorList>
    </citation>
    <scope>NUCLEOTIDE SEQUENCE [LARGE SCALE GENOMIC DNA]</scope>
    <source>
        <strain evidence="7 8">MPI-SDFR-AT-0080</strain>
    </source>
</reference>
<dbReference type="PANTHER" id="PTHR24409:SF356">
    <property type="entry name" value="C2H2 FINGER DOMAIN TRANSCRIPTION FACTOR (EUROFUNG)"/>
    <property type="match status" value="1"/>
</dbReference>
<feature type="domain" description="C2H2-type" evidence="6">
    <location>
        <begin position="62"/>
        <end position="91"/>
    </location>
</feature>
<protein>
    <recommendedName>
        <fullName evidence="6">C2H2-type domain-containing protein</fullName>
    </recommendedName>
</protein>
<name>A0ABQ8G6Q3_9PEZI</name>
<evidence type="ECO:0000256" key="2">
    <source>
        <dbReference type="ARBA" id="ARBA00022737"/>
    </source>
</evidence>
<feature type="domain" description="C2H2-type" evidence="6">
    <location>
        <begin position="90"/>
        <end position="119"/>
    </location>
</feature>
<dbReference type="InterPro" id="IPR013087">
    <property type="entry name" value="Znf_C2H2_type"/>
</dbReference>
<dbReference type="PROSITE" id="PS00028">
    <property type="entry name" value="ZINC_FINGER_C2H2_1"/>
    <property type="match status" value="5"/>
</dbReference>
<gene>
    <name evidence="7" type="ORF">B0J12DRAFT_719737</name>
</gene>
<dbReference type="PANTHER" id="PTHR24409">
    <property type="entry name" value="ZINC FINGER PROTEIN 142"/>
    <property type="match status" value="1"/>
</dbReference>
<evidence type="ECO:0000256" key="4">
    <source>
        <dbReference type="ARBA" id="ARBA00022833"/>
    </source>
</evidence>
<evidence type="ECO:0000256" key="1">
    <source>
        <dbReference type="ARBA" id="ARBA00022723"/>
    </source>
</evidence>
<keyword evidence="2" id="KW-0677">Repeat</keyword>
<evidence type="ECO:0000256" key="3">
    <source>
        <dbReference type="ARBA" id="ARBA00022771"/>
    </source>
</evidence>
<dbReference type="EMBL" id="JAGTJR010000017">
    <property type="protein sequence ID" value="KAH7046594.1"/>
    <property type="molecule type" value="Genomic_DNA"/>
</dbReference>
<organism evidence="7 8">
    <name type="scientific">Macrophomina phaseolina</name>
    <dbReference type="NCBI Taxonomy" id="35725"/>
    <lineage>
        <taxon>Eukaryota</taxon>
        <taxon>Fungi</taxon>
        <taxon>Dikarya</taxon>
        <taxon>Ascomycota</taxon>
        <taxon>Pezizomycotina</taxon>
        <taxon>Dothideomycetes</taxon>
        <taxon>Dothideomycetes incertae sedis</taxon>
        <taxon>Botryosphaeriales</taxon>
        <taxon>Botryosphaeriaceae</taxon>
        <taxon>Macrophomina</taxon>
    </lineage>
</organism>